<evidence type="ECO:0000256" key="1">
    <source>
        <dbReference type="ARBA" id="ARBA00001946"/>
    </source>
</evidence>
<dbReference type="GO" id="GO:0004518">
    <property type="term" value="F:nuclease activity"/>
    <property type="evidence" value="ECO:0007669"/>
    <property type="project" value="UniProtKB-KW"/>
</dbReference>
<evidence type="ECO:0000259" key="8">
    <source>
        <dbReference type="Pfam" id="PF01850"/>
    </source>
</evidence>
<reference evidence="9" key="2">
    <citation type="submission" date="2019-11" db="EMBL/GenBank/DDBJ databases">
        <title>Improved Assembly of Tolypothrix boutellei genome.</title>
        <authorList>
            <person name="Sarangi A.N."/>
            <person name="Mukherjee M."/>
            <person name="Ghosh S."/>
            <person name="Singh D."/>
            <person name="Das A."/>
            <person name="Kant S."/>
            <person name="Prusty A."/>
            <person name="Tripathy S."/>
        </authorList>
    </citation>
    <scope>NUCLEOTIDE SEQUENCE</scope>
    <source>
        <strain evidence="9">VB521301</strain>
    </source>
</reference>
<keyword evidence="6" id="KW-0460">Magnesium</keyword>
<organism evidence="10">
    <name type="scientific">Tolypothrix bouteillei VB521301</name>
    <dbReference type="NCBI Taxonomy" id="1479485"/>
    <lineage>
        <taxon>Bacteria</taxon>
        <taxon>Bacillati</taxon>
        <taxon>Cyanobacteriota</taxon>
        <taxon>Cyanophyceae</taxon>
        <taxon>Nostocales</taxon>
        <taxon>Tolypothrichaceae</taxon>
        <taxon>Tolypothrix</taxon>
    </lineage>
</organism>
<dbReference type="PANTHER" id="PTHR33653:SF1">
    <property type="entry name" value="RIBONUCLEASE VAPC2"/>
    <property type="match status" value="1"/>
</dbReference>
<dbReference type="InterPro" id="IPR002716">
    <property type="entry name" value="PIN_dom"/>
</dbReference>
<dbReference type="CDD" id="cd18751">
    <property type="entry name" value="PIN_VapC4-5_FitB-like"/>
    <property type="match status" value="1"/>
</dbReference>
<evidence type="ECO:0000313" key="11">
    <source>
        <dbReference type="Proteomes" id="UP000029738"/>
    </source>
</evidence>
<dbReference type="OrthoDB" id="9815354at2"/>
<evidence type="ECO:0000256" key="6">
    <source>
        <dbReference type="ARBA" id="ARBA00022842"/>
    </source>
</evidence>
<reference evidence="10" key="1">
    <citation type="journal article" date="2015" name="Genome Announc.">
        <title>Draft Genome Sequence of Tolypothrix boutellei Strain VB521301.</title>
        <authorList>
            <person name="Chandrababunaidu M.M."/>
            <person name="Singh D."/>
            <person name="Sen D."/>
            <person name="Bhan S."/>
            <person name="Das S."/>
            <person name="Gupta A."/>
            <person name="Adhikary S.P."/>
            <person name="Tripathy S."/>
        </authorList>
    </citation>
    <scope>NUCLEOTIDE SEQUENCE</scope>
    <source>
        <strain evidence="10">VB521301</strain>
    </source>
</reference>
<keyword evidence="11" id="KW-1185">Reference proteome</keyword>
<evidence type="ECO:0000313" key="10">
    <source>
        <dbReference type="EMBL" id="KIE06986.1"/>
    </source>
</evidence>
<dbReference type="PANTHER" id="PTHR33653">
    <property type="entry name" value="RIBONUCLEASE VAPC2"/>
    <property type="match status" value="1"/>
</dbReference>
<name>A0A0C1N3J3_9CYAN</name>
<evidence type="ECO:0000256" key="5">
    <source>
        <dbReference type="ARBA" id="ARBA00022801"/>
    </source>
</evidence>
<evidence type="ECO:0000256" key="2">
    <source>
        <dbReference type="ARBA" id="ARBA00022649"/>
    </source>
</evidence>
<evidence type="ECO:0000256" key="3">
    <source>
        <dbReference type="ARBA" id="ARBA00022722"/>
    </source>
</evidence>
<dbReference type="Gene3D" id="3.40.50.1010">
    <property type="entry name" value="5'-nuclease"/>
    <property type="match status" value="1"/>
</dbReference>
<comment type="caution">
    <text evidence="10">The sequence shown here is derived from an EMBL/GenBank/DDBJ whole genome shotgun (WGS) entry which is preliminary data.</text>
</comment>
<dbReference type="Proteomes" id="UP000029738">
    <property type="component" value="Unassembled WGS sequence"/>
</dbReference>
<evidence type="ECO:0000256" key="7">
    <source>
        <dbReference type="ARBA" id="ARBA00038093"/>
    </source>
</evidence>
<keyword evidence="3" id="KW-0540">Nuclease</keyword>
<dbReference type="GO" id="GO:0046872">
    <property type="term" value="F:metal ion binding"/>
    <property type="evidence" value="ECO:0007669"/>
    <property type="project" value="UniProtKB-KW"/>
</dbReference>
<keyword evidence="5" id="KW-0378">Hydrolase</keyword>
<feature type="domain" description="PIN" evidence="8">
    <location>
        <begin position="5"/>
        <end position="118"/>
    </location>
</feature>
<dbReference type="GO" id="GO:0016787">
    <property type="term" value="F:hydrolase activity"/>
    <property type="evidence" value="ECO:0007669"/>
    <property type="project" value="UniProtKB-KW"/>
</dbReference>
<dbReference type="EMBL" id="JHEG02000059">
    <property type="protein sequence ID" value="KIE06986.1"/>
    <property type="molecule type" value="Genomic_DNA"/>
</dbReference>
<protein>
    <submittedName>
        <fullName evidence="10">Twitching motility protein PilT</fullName>
    </submittedName>
    <submittedName>
        <fullName evidence="9">Type II toxin-antitoxin system VapC family toxin</fullName>
    </submittedName>
</protein>
<dbReference type="InterPro" id="IPR050556">
    <property type="entry name" value="Type_II_TA_system_RNase"/>
</dbReference>
<dbReference type="STRING" id="1479485.DA73_0237860"/>
<dbReference type="SUPFAM" id="SSF88723">
    <property type="entry name" value="PIN domain-like"/>
    <property type="match status" value="1"/>
</dbReference>
<keyword evidence="2" id="KW-1277">Toxin-antitoxin system</keyword>
<sequence>MEKALLDTDIFSELLKGLNQRGVARASAYHSALGCYTISTITVLEIVKGWHKLQREDKIQHLFSEIINIEVLALELSDAQLAGRIYADLERTGQPIGLADAMIAAIAVQKNLILVSGNLSHYQRTQGLGYSLKLDNWRI</sequence>
<evidence type="ECO:0000256" key="4">
    <source>
        <dbReference type="ARBA" id="ARBA00022723"/>
    </source>
</evidence>
<dbReference type="InterPro" id="IPR029060">
    <property type="entry name" value="PIN-like_dom_sf"/>
</dbReference>
<gene>
    <name evidence="10" type="ORF">DA73_0237860</name>
    <name evidence="9" type="ORF">DA73_0400032190</name>
</gene>
<comment type="similarity">
    <text evidence="7">Belongs to the PINc/VapC protein family.</text>
</comment>
<comment type="cofactor">
    <cofactor evidence="1">
        <name>Mg(2+)</name>
        <dbReference type="ChEBI" id="CHEBI:18420"/>
    </cofactor>
</comment>
<dbReference type="Pfam" id="PF01850">
    <property type="entry name" value="PIN"/>
    <property type="match status" value="1"/>
</dbReference>
<dbReference type="AlphaFoldDB" id="A0A0C1N3J3"/>
<keyword evidence="4" id="KW-0479">Metal-binding</keyword>
<accession>A0A0C1N3J3</accession>
<evidence type="ECO:0000313" key="9">
    <source>
        <dbReference type="EMBL" id="KAF3889614.1"/>
    </source>
</evidence>
<dbReference type="EMBL" id="JHEG04000001">
    <property type="protein sequence ID" value="KAF3889614.1"/>
    <property type="molecule type" value="Genomic_DNA"/>
</dbReference>
<proteinExistence type="inferred from homology"/>